<evidence type="ECO:0000313" key="1">
    <source>
        <dbReference type="EMBL" id="NXI55454.1"/>
    </source>
</evidence>
<dbReference type="AlphaFoldDB" id="A0A7K9U400"/>
<dbReference type="GO" id="GO:0070652">
    <property type="term" value="C:HAUS complex"/>
    <property type="evidence" value="ECO:0007669"/>
    <property type="project" value="InterPro"/>
</dbReference>
<organism evidence="1 2">
    <name type="scientific">Chloroceryle aenea</name>
    <name type="common">American pygmy kingfisher</name>
    <dbReference type="NCBI Taxonomy" id="176938"/>
    <lineage>
        <taxon>Eukaryota</taxon>
        <taxon>Metazoa</taxon>
        <taxon>Chordata</taxon>
        <taxon>Craniata</taxon>
        <taxon>Vertebrata</taxon>
        <taxon>Euteleostomi</taxon>
        <taxon>Archelosauria</taxon>
        <taxon>Archosauria</taxon>
        <taxon>Dinosauria</taxon>
        <taxon>Saurischia</taxon>
        <taxon>Theropoda</taxon>
        <taxon>Coelurosauria</taxon>
        <taxon>Aves</taxon>
        <taxon>Neognathae</taxon>
        <taxon>Neoaves</taxon>
        <taxon>Telluraves</taxon>
        <taxon>Coraciimorphae</taxon>
        <taxon>Coraciiformes</taxon>
        <taxon>Cerylidae</taxon>
        <taxon>Chloroceryle</taxon>
    </lineage>
</organism>
<dbReference type="GO" id="GO:0008017">
    <property type="term" value="F:microtubule binding"/>
    <property type="evidence" value="ECO:0007669"/>
    <property type="project" value="TreeGrafter"/>
</dbReference>
<sequence>KVRSMWTLIMEMLTSLKKEKEVVDSLLVLRDGCGQYILDGSNDFRIPQLLIHRVENDIHNLFTGNLYEDEKLNFLTVIRLLNEALRTLREEHCLSELNKLPAIENKIKPCKESLEHCSFSMFICYRQEIEQQRCMPRSGKQEDWELKWKSFLGVCPFNLLFDQDPVSSVQCL</sequence>
<evidence type="ECO:0000313" key="2">
    <source>
        <dbReference type="Proteomes" id="UP000579406"/>
    </source>
</evidence>
<dbReference type="PANTHER" id="PTHR16151:SF2">
    <property type="entry name" value="HAUS AUGMIN-LIKE COMPLEX SUBUNIT 6"/>
    <property type="match status" value="1"/>
</dbReference>
<feature type="non-terminal residue" evidence="1">
    <location>
        <position position="172"/>
    </location>
</feature>
<dbReference type="Proteomes" id="UP000579406">
    <property type="component" value="Unassembled WGS sequence"/>
</dbReference>
<reference evidence="1 2" key="1">
    <citation type="submission" date="2019-09" db="EMBL/GenBank/DDBJ databases">
        <title>Bird 10,000 Genomes (B10K) Project - Family phase.</title>
        <authorList>
            <person name="Zhang G."/>
        </authorList>
    </citation>
    <scope>NUCLEOTIDE SEQUENCE [LARGE SCALE GENOMIC DNA]</scope>
    <source>
        <strain evidence="1">B10K-DU-001-61</strain>
        <tissue evidence="1">Muscle</tissue>
    </source>
</reference>
<dbReference type="GO" id="GO:0051225">
    <property type="term" value="P:spindle assembly"/>
    <property type="evidence" value="ECO:0007669"/>
    <property type="project" value="InterPro"/>
</dbReference>
<proteinExistence type="predicted"/>
<gene>
    <name evidence="1" type="primary">Haus6</name>
    <name evidence="1" type="ORF">CHLAEN_R14010</name>
</gene>
<dbReference type="PANTHER" id="PTHR16151">
    <property type="entry name" value="HAUS AUGMIN-LIKE COMPLEX SUBUNIT 6"/>
    <property type="match status" value="1"/>
</dbReference>
<dbReference type="GO" id="GO:1990498">
    <property type="term" value="C:mitotic spindle microtubule"/>
    <property type="evidence" value="ECO:0007669"/>
    <property type="project" value="TreeGrafter"/>
</dbReference>
<protein>
    <submittedName>
        <fullName evidence="1">HAUS6 protein</fullName>
    </submittedName>
</protein>
<dbReference type="OrthoDB" id="5575722at2759"/>
<name>A0A7K9U400_9AVES</name>
<dbReference type="InterPro" id="IPR026797">
    <property type="entry name" value="HAUS_6"/>
</dbReference>
<dbReference type="EMBL" id="VWZY01007673">
    <property type="protein sequence ID" value="NXI55454.1"/>
    <property type="molecule type" value="Genomic_DNA"/>
</dbReference>
<feature type="non-terminal residue" evidence="1">
    <location>
        <position position="1"/>
    </location>
</feature>
<keyword evidence="2" id="KW-1185">Reference proteome</keyword>
<comment type="caution">
    <text evidence="1">The sequence shown here is derived from an EMBL/GenBank/DDBJ whole genome shotgun (WGS) entry which is preliminary data.</text>
</comment>
<accession>A0A7K9U400</accession>